<dbReference type="NCBIfam" id="NF009814">
    <property type="entry name" value="PRK13299.1"/>
    <property type="match status" value="1"/>
</dbReference>
<organism evidence="13">
    <name type="scientific">Alkalihalophilus sp. As8PL</name>
    <dbReference type="NCBI Taxonomy" id="3237103"/>
    <lineage>
        <taxon>Bacteria</taxon>
        <taxon>Bacillati</taxon>
        <taxon>Bacillota</taxon>
        <taxon>Bacilli</taxon>
        <taxon>Bacillales</taxon>
        <taxon>Bacillaceae</taxon>
        <taxon>Alkalihalophilus</taxon>
    </lineage>
</organism>
<keyword evidence="6" id="KW-0547">Nucleotide-binding</keyword>
<gene>
    <name evidence="13" type="ORF">AB3N04_01960</name>
</gene>
<evidence type="ECO:0000256" key="3">
    <source>
        <dbReference type="ARBA" id="ARBA00022694"/>
    </source>
</evidence>
<proteinExistence type="inferred from homology"/>
<dbReference type="PANTHER" id="PTHR46173">
    <property type="entry name" value="CCA TRNA NUCLEOTIDYLTRANSFERASE 1, MITOCHONDRIAL"/>
    <property type="match status" value="1"/>
</dbReference>
<keyword evidence="3" id="KW-0819">tRNA processing</keyword>
<dbReference type="Pfam" id="PF12627">
    <property type="entry name" value="PolyA_pol_RNAbd"/>
    <property type="match status" value="1"/>
</dbReference>
<comment type="similarity">
    <text evidence="9">Belongs to the tRNA nucleotidyltransferase/poly(A) polymerase family.</text>
</comment>
<keyword evidence="2 9" id="KW-0808">Transferase</keyword>
<dbReference type="Pfam" id="PF01743">
    <property type="entry name" value="PolyA_pol"/>
    <property type="match status" value="2"/>
</dbReference>
<dbReference type="InterPro" id="IPR032828">
    <property type="entry name" value="PolyA_RNA-bd"/>
</dbReference>
<reference evidence="13" key="1">
    <citation type="submission" date="2024-07" db="EMBL/GenBank/DDBJ databases">
        <title>Identification and characteristics of an arsenic-resistant bacterial isolate, which belongs to a novel species.</title>
        <authorList>
            <person name="Juszczyk A."/>
            <person name="Kowalczyk A."/>
            <person name="Was K."/>
            <person name="Kosowicz W."/>
            <person name="Budzyn A."/>
            <person name="Latowski D."/>
        </authorList>
    </citation>
    <scope>NUCLEOTIDE SEQUENCE</scope>
    <source>
        <strain evidence="13">As8PL</strain>
    </source>
</reference>
<name>A0AB39BT76_9BACI</name>
<evidence type="ECO:0000256" key="1">
    <source>
        <dbReference type="ARBA" id="ARBA00001946"/>
    </source>
</evidence>
<dbReference type="Pfam" id="PF13735">
    <property type="entry name" value="tRNA_NucTran2_2"/>
    <property type="match status" value="1"/>
</dbReference>
<evidence type="ECO:0000256" key="9">
    <source>
        <dbReference type="RuleBase" id="RU003953"/>
    </source>
</evidence>
<dbReference type="PANTHER" id="PTHR46173:SF1">
    <property type="entry name" value="CCA TRNA NUCLEOTIDYLTRANSFERASE 1, MITOCHONDRIAL"/>
    <property type="match status" value="1"/>
</dbReference>
<comment type="cofactor">
    <cofactor evidence="1">
        <name>Mg(2+)</name>
        <dbReference type="ChEBI" id="CHEBI:18420"/>
    </cofactor>
</comment>
<protein>
    <submittedName>
        <fullName evidence="13">CCA tRNA nucleotidyltransferase</fullName>
        <ecNumber evidence="13">2.7.7.72</ecNumber>
    </submittedName>
</protein>
<dbReference type="GO" id="GO:0008033">
    <property type="term" value="P:tRNA processing"/>
    <property type="evidence" value="ECO:0007669"/>
    <property type="project" value="UniProtKB-KW"/>
</dbReference>
<dbReference type="AlphaFoldDB" id="A0AB39BT76"/>
<dbReference type="InterPro" id="IPR050264">
    <property type="entry name" value="Bact_CCA-adding_enz_type3_sf"/>
</dbReference>
<dbReference type="GO" id="GO:0046872">
    <property type="term" value="F:metal ion binding"/>
    <property type="evidence" value="ECO:0007669"/>
    <property type="project" value="UniProtKB-KW"/>
</dbReference>
<evidence type="ECO:0000313" key="13">
    <source>
        <dbReference type="EMBL" id="XDI37102.1"/>
    </source>
</evidence>
<sequence length="397" mass="45561">MEFEQITVQNNAIIQRAIPVLEKLEAHGFRAHIVGGAVRDLLMGRTIDDVDIVTSAKPVVVCTLFPKTFTMNNQHETVIVRHDHHLYEVTTERNGSLQSDLMARDFTVNSIALKSDGSLLDPLNGQADLHNEVLKSYHPMKRMTEDPLRMLRAIRFTSDLGFSLDRELLNTIITEASKLQHMAIERVVKEFYKLICGRHRNQALETMRETKLYHYCLIPSLNNVTINKLKQLPHLEDYSEEITWTLIIKCLGLDVTDPLKSLLLSNQLTKEVRNRLLALSYREKNEWDLLALYTASRDVAEDVEIIRQLSGQPYLSLKDLTTMWSELPITSKKDLNITGTDLIAHFQKEPGPWVKDILQFIEQEVVLGRMVNDKHEILDALKVRGSKNERETTEDLS</sequence>
<evidence type="ECO:0000256" key="2">
    <source>
        <dbReference type="ARBA" id="ARBA00022679"/>
    </source>
</evidence>
<dbReference type="CDD" id="cd05398">
    <property type="entry name" value="NT_ClassII-CCAase"/>
    <property type="match status" value="1"/>
</dbReference>
<dbReference type="GO" id="GO:0004810">
    <property type="term" value="F:CCA tRNA nucleotidyltransferase activity"/>
    <property type="evidence" value="ECO:0007669"/>
    <property type="project" value="UniProtKB-EC"/>
</dbReference>
<evidence type="ECO:0000256" key="6">
    <source>
        <dbReference type="ARBA" id="ARBA00022741"/>
    </source>
</evidence>
<dbReference type="Gene3D" id="1.10.110.30">
    <property type="match status" value="1"/>
</dbReference>
<dbReference type="SUPFAM" id="SSF81301">
    <property type="entry name" value="Nucleotidyltransferase"/>
    <property type="match status" value="1"/>
</dbReference>
<dbReference type="InterPro" id="IPR002646">
    <property type="entry name" value="PolA_pol_head_dom"/>
</dbReference>
<accession>A0AB39BT76</accession>
<dbReference type="Gene3D" id="1.10.246.80">
    <property type="match status" value="1"/>
</dbReference>
<keyword evidence="4 13" id="KW-0548">Nucleotidyltransferase</keyword>
<feature type="domain" description="CCA-adding enzyme C-terminal" evidence="12">
    <location>
        <begin position="239"/>
        <end position="380"/>
    </location>
</feature>
<evidence type="ECO:0000259" key="10">
    <source>
        <dbReference type="Pfam" id="PF01743"/>
    </source>
</evidence>
<dbReference type="InterPro" id="IPR032810">
    <property type="entry name" value="CCA-adding_enz_C"/>
</dbReference>
<keyword evidence="5" id="KW-0479">Metal-binding</keyword>
<feature type="domain" description="tRNA nucleotidyltransferase/poly(A) polymerase RNA and SrmB- binding" evidence="11">
    <location>
        <begin position="161"/>
        <end position="221"/>
    </location>
</feature>
<dbReference type="GO" id="GO:0000166">
    <property type="term" value="F:nucleotide binding"/>
    <property type="evidence" value="ECO:0007669"/>
    <property type="project" value="UniProtKB-KW"/>
</dbReference>
<evidence type="ECO:0000256" key="8">
    <source>
        <dbReference type="ARBA" id="ARBA00022884"/>
    </source>
</evidence>
<evidence type="ECO:0000256" key="5">
    <source>
        <dbReference type="ARBA" id="ARBA00022723"/>
    </source>
</evidence>
<dbReference type="RefSeq" id="WP_368504479.1">
    <property type="nucleotide sequence ID" value="NZ_CP162551.1"/>
</dbReference>
<keyword evidence="8 9" id="KW-0694">RNA-binding</keyword>
<dbReference type="Gene3D" id="1.20.58.560">
    <property type="match status" value="1"/>
</dbReference>
<dbReference type="GO" id="GO:0000049">
    <property type="term" value="F:tRNA binding"/>
    <property type="evidence" value="ECO:0007669"/>
    <property type="project" value="TreeGrafter"/>
</dbReference>
<dbReference type="SUPFAM" id="SSF81891">
    <property type="entry name" value="Poly A polymerase C-terminal region-like"/>
    <property type="match status" value="1"/>
</dbReference>
<feature type="domain" description="Poly A polymerase head" evidence="10">
    <location>
        <begin position="32"/>
        <end position="93"/>
    </location>
</feature>
<dbReference type="EMBL" id="CP162551">
    <property type="protein sequence ID" value="XDI37102.1"/>
    <property type="molecule type" value="Genomic_DNA"/>
</dbReference>
<dbReference type="EC" id="2.7.7.72" evidence="13"/>
<keyword evidence="7" id="KW-0460">Magnesium</keyword>
<dbReference type="Gene3D" id="3.30.460.10">
    <property type="entry name" value="Beta Polymerase, domain 2"/>
    <property type="match status" value="1"/>
</dbReference>
<evidence type="ECO:0000256" key="7">
    <source>
        <dbReference type="ARBA" id="ARBA00022842"/>
    </source>
</evidence>
<feature type="domain" description="Poly A polymerase head" evidence="10">
    <location>
        <begin position="96"/>
        <end position="134"/>
    </location>
</feature>
<evidence type="ECO:0000259" key="11">
    <source>
        <dbReference type="Pfam" id="PF12627"/>
    </source>
</evidence>
<evidence type="ECO:0000259" key="12">
    <source>
        <dbReference type="Pfam" id="PF13735"/>
    </source>
</evidence>
<evidence type="ECO:0000256" key="4">
    <source>
        <dbReference type="ARBA" id="ARBA00022695"/>
    </source>
</evidence>
<dbReference type="InterPro" id="IPR043519">
    <property type="entry name" value="NT_sf"/>
</dbReference>